<dbReference type="GO" id="GO:0060271">
    <property type="term" value="P:cilium assembly"/>
    <property type="evidence" value="ECO:0007669"/>
    <property type="project" value="TreeGrafter"/>
</dbReference>
<feature type="region of interest" description="Disordered" evidence="2">
    <location>
        <begin position="1"/>
        <end position="70"/>
    </location>
</feature>
<feature type="compositionally biased region" description="Basic and acidic residues" evidence="2">
    <location>
        <begin position="59"/>
        <end position="70"/>
    </location>
</feature>
<dbReference type="EMBL" id="CAKKNE010000003">
    <property type="protein sequence ID" value="CAH0372820.1"/>
    <property type="molecule type" value="Genomic_DNA"/>
</dbReference>
<feature type="compositionally biased region" description="Acidic residues" evidence="2">
    <location>
        <begin position="1"/>
        <end position="11"/>
    </location>
</feature>
<proteinExistence type="predicted"/>
<keyword evidence="1" id="KW-0175">Coiled coil</keyword>
<protein>
    <submittedName>
        <fullName evidence="3">Uncharacterized protein</fullName>
    </submittedName>
</protein>
<feature type="coiled-coil region" evidence="1">
    <location>
        <begin position="177"/>
        <end position="240"/>
    </location>
</feature>
<feature type="compositionally biased region" description="Polar residues" evidence="2">
    <location>
        <begin position="32"/>
        <end position="41"/>
    </location>
</feature>
<evidence type="ECO:0000256" key="2">
    <source>
        <dbReference type="SAM" id="MobiDB-lite"/>
    </source>
</evidence>
<dbReference type="GO" id="GO:0005815">
    <property type="term" value="C:microtubule organizing center"/>
    <property type="evidence" value="ECO:0007669"/>
    <property type="project" value="TreeGrafter"/>
</dbReference>
<sequence>MDGAASDDEEISALGASPARPRAGGSAASSPTLSLPESFSNLGGEPAPLARQLESELAATHERRAAEREAYHARLAAARRDADAARRQADAQAVELARATEALRDRRDAIDDGFRDGLAYAVDAGGDEAATASVRALVDELRARPADELTLRELATVRVVEASERTQAARLESARAALDAAKRRDAAERAHERLRAEHEGLAHGAAQREQLLRDDLARVAAELEHARRREAERAEALEAGRAASVRLARVEADRARYVAENAELAAHQAKAADAVRSAAAAEADCARRVRDAEAACELARQEASHQRDVANAEAKRADAAEYRGLRADEAVEEKRVQVADLQRRLALEGDAFREKLEARTREVAAAADARVEALRRERETFEQREAASLREARADAVEDARREREARVAAEAEVAGARSRAAEAEARRVAETAEAAAERRVLAYELAAAATRLRAAERDRDEARLENAMLREQVAGERRRLETEVDDLAGKVRAYEQLELELDSAVLRAGGAPEPGVADAGLRDAAVAAGLSRPERRVRHAVLLAQRLLKAEAAGEALARANDGLAAQAAAFRARADLAVARLATAEKPTQFLLQALQERDAHAARLRARLHAAEKSAAGAVADAEGLATHNARLEAEVHKLVQHRAELQHLKHHVARLRAQPPPPPRPPLGPRNDPSPLAAAPEPPPKPGSPAPATSVHTTPRRADAQPFHTRA</sequence>
<name>A0A8J2WZW3_9STRA</name>
<feature type="compositionally biased region" description="Pro residues" evidence="2">
    <location>
        <begin position="684"/>
        <end position="693"/>
    </location>
</feature>
<organism evidence="3 4">
    <name type="scientific">Pelagomonas calceolata</name>
    <dbReference type="NCBI Taxonomy" id="35677"/>
    <lineage>
        <taxon>Eukaryota</taxon>
        <taxon>Sar</taxon>
        <taxon>Stramenopiles</taxon>
        <taxon>Ochrophyta</taxon>
        <taxon>Pelagophyceae</taxon>
        <taxon>Pelagomonadales</taxon>
        <taxon>Pelagomonadaceae</taxon>
        <taxon>Pelagomonas</taxon>
    </lineage>
</organism>
<feature type="compositionally biased region" description="Low complexity" evidence="2">
    <location>
        <begin position="12"/>
        <end position="31"/>
    </location>
</feature>
<feature type="compositionally biased region" description="Low complexity" evidence="2">
    <location>
        <begin position="673"/>
        <end position="683"/>
    </location>
</feature>
<dbReference type="AlphaFoldDB" id="A0A8J2WZW3"/>
<dbReference type="PANTHER" id="PTHR18950">
    <property type="entry name" value="PROGESTERONE-INDUCED BLOCKING FACTOR 1"/>
    <property type="match status" value="1"/>
</dbReference>
<dbReference type="PANTHER" id="PTHR18950:SF0">
    <property type="entry name" value="PROGESTERONE IMMUNOMODULATORY BINDING FACTOR 1"/>
    <property type="match status" value="1"/>
</dbReference>
<feature type="coiled-coil region" evidence="1">
    <location>
        <begin position="364"/>
        <end position="498"/>
    </location>
</feature>
<comment type="caution">
    <text evidence="3">The sequence shown here is derived from an EMBL/GenBank/DDBJ whole genome shotgun (WGS) entry which is preliminary data.</text>
</comment>
<evidence type="ECO:0000313" key="3">
    <source>
        <dbReference type="EMBL" id="CAH0372820.1"/>
    </source>
</evidence>
<evidence type="ECO:0000313" key="4">
    <source>
        <dbReference type="Proteomes" id="UP000789595"/>
    </source>
</evidence>
<evidence type="ECO:0000256" key="1">
    <source>
        <dbReference type="SAM" id="Coils"/>
    </source>
</evidence>
<keyword evidence="4" id="KW-1185">Reference proteome</keyword>
<reference evidence="3" key="1">
    <citation type="submission" date="2021-11" db="EMBL/GenBank/DDBJ databases">
        <authorList>
            <consortium name="Genoscope - CEA"/>
            <person name="William W."/>
        </authorList>
    </citation>
    <scope>NUCLEOTIDE SEQUENCE</scope>
</reference>
<gene>
    <name evidence="3" type="ORF">PECAL_3P28670</name>
</gene>
<dbReference type="Proteomes" id="UP000789595">
    <property type="component" value="Unassembled WGS sequence"/>
</dbReference>
<feature type="region of interest" description="Disordered" evidence="2">
    <location>
        <begin position="659"/>
        <end position="715"/>
    </location>
</feature>
<accession>A0A8J2WZW3</accession>
<dbReference type="InterPro" id="IPR026205">
    <property type="entry name" value="PIBF1"/>
</dbReference>
<feature type="compositionally biased region" description="Pro residues" evidence="2">
    <location>
        <begin position="662"/>
        <end position="672"/>
    </location>
</feature>